<protein>
    <recommendedName>
        <fullName evidence="1">TRAPPC10/Trs130 N-terminal domain-containing protein</fullName>
    </recommendedName>
</protein>
<dbReference type="Pfam" id="PF23036">
    <property type="entry name" value="TRAPPC10_1st"/>
    <property type="match status" value="1"/>
</dbReference>
<reference evidence="2 3" key="1">
    <citation type="submission" date="2021-06" db="EMBL/GenBank/DDBJ databases">
        <authorList>
            <person name="Palmer J.M."/>
        </authorList>
    </citation>
    <scope>NUCLEOTIDE SEQUENCE [LARGE SCALE GENOMIC DNA]</scope>
    <source>
        <strain evidence="2 3">XC_2019</strain>
        <tissue evidence="2">Muscle</tissue>
    </source>
</reference>
<keyword evidence="3" id="KW-1185">Reference proteome</keyword>
<proteinExistence type="predicted"/>
<dbReference type="EMBL" id="JAHRIN010077952">
    <property type="protein sequence ID" value="MEQ2218973.1"/>
    <property type="molecule type" value="Genomic_DNA"/>
</dbReference>
<evidence type="ECO:0000313" key="2">
    <source>
        <dbReference type="EMBL" id="MEQ2218973.1"/>
    </source>
</evidence>
<dbReference type="InterPro" id="IPR056913">
    <property type="entry name" value="TRAPPC10/Trs130_N"/>
</dbReference>
<evidence type="ECO:0000313" key="3">
    <source>
        <dbReference type="Proteomes" id="UP001434883"/>
    </source>
</evidence>
<gene>
    <name evidence="2" type="ORF">XENOCAPTIV_010739</name>
</gene>
<feature type="non-terminal residue" evidence="2">
    <location>
        <position position="1"/>
    </location>
</feature>
<comment type="caution">
    <text evidence="2">The sequence shown here is derived from an EMBL/GenBank/DDBJ whole genome shotgun (WGS) entry which is preliminary data.</text>
</comment>
<evidence type="ECO:0000259" key="1">
    <source>
        <dbReference type="Pfam" id="PF23036"/>
    </source>
</evidence>
<accession>A0ABV0SEJ1</accession>
<name>A0ABV0SEJ1_9TELE</name>
<sequence length="108" mass="12390">LRTFRRCSGDAGPTDSTELHRKALPNNKALFGWYFHGVLPLKLMESQEEKPVIYTMENKPIVTCAGDQGLFKSLYTSLAQQLPREPMEWRRDFSLMVWEGQLVGGLFL</sequence>
<dbReference type="Proteomes" id="UP001434883">
    <property type="component" value="Unassembled WGS sequence"/>
</dbReference>
<feature type="domain" description="TRAPPC10/Trs130 N-terminal" evidence="1">
    <location>
        <begin position="57"/>
        <end position="94"/>
    </location>
</feature>
<organism evidence="2 3">
    <name type="scientific">Xenoophorus captivus</name>
    <dbReference type="NCBI Taxonomy" id="1517983"/>
    <lineage>
        <taxon>Eukaryota</taxon>
        <taxon>Metazoa</taxon>
        <taxon>Chordata</taxon>
        <taxon>Craniata</taxon>
        <taxon>Vertebrata</taxon>
        <taxon>Euteleostomi</taxon>
        <taxon>Actinopterygii</taxon>
        <taxon>Neopterygii</taxon>
        <taxon>Teleostei</taxon>
        <taxon>Neoteleostei</taxon>
        <taxon>Acanthomorphata</taxon>
        <taxon>Ovalentaria</taxon>
        <taxon>Atherinomorphae</taxon>
        <taxon>Cyprinodontiformes</taxon>
        <taxon>Goodeidae</taxon>
        <taxon>Xenoophorus</taxon>
    </lineage>
</organism>